<evidence type="ECO:0000256" key="1">
    <source>
        <dbReference type="ARBA" id="ARBA00012920"/>
    </source>
</evidence>
<dbReference type="SUPFAM" id="SSF56235">
    <property type="entry name" value="N-terminal nucleophile aminohydrolases (Ntn hydrolases)"/>
    <property type="match status" value="1"/>
</dbReference>
<feature type="binding site" evidence="9">
    <location>
        <begin position="200"/>
        <end position="203"/>
    </location>
    <ligand>
        <name>substrate</name>
    </ligand>
</feature>
<protein>
    <recommendedName>
        <fullName evidence="6">Plant-type L-asparaginase</fullName>
        <ecNumber evidence="1">3.5.1.1</ecNumber>
    </recommendedName>
    <alternativeName>
        <fullName evidence="5">L-asparagine amidohydrolase</fullName>
    </alternativeName>
</protein>
<dbReference type="GO" id="GO:0008233">
    <property type="term" value="F:peptidase activity"/>
    <property type="evidence" value="ECO:0007669"/>
    <property type="project" value="UniProtKB-KW"/>
</dbReference>
<evidence type="ECO:0000256" key="8">
    <source>
        <dbReference type="PIRSR" id="PIRSR600246-1"/>
    </source>
</evidence>
<dbReference type="EMBL" id="NEXC01000103">
    <property type="protein sequence ID" value="PSN82067.1"/>
    <property type="molecule type" value="Genomic_DNA"/>
</dbReference>
<feature type="binding site" evidence="9">
    <location>
        <begin position="223"/>
        <end position="226"/>
    </location>
    <ligand>
        <name>substrate</name>
    </ligand>
</feature>
<name>A0A2R6A6V4_9ARCH</name>
<evidence type="ECO:0000256" key="2">
    <source>
        <dbReference type="ARBA" id="ARBA00022670"/>
    </source>
</evidence>
<dbReference type="PANTHER" id="PTHR10188">
    <property type="entry name" value="L-ASPARAGINASE"/>
    <property type="match status" value="1"/>
</dbReference>
<dbReference type="GO" id="GO:0004067">
    <property type="term" value="F:asparaginase activity"/>
    <property type="evidence" value="ECO:0007669"/>
    <property type="project" value="UniProtKB-EC"/>
</dbReference>
<feature type="active site" description="Nucleophile" evidence="8">
    <location>
        <position position="172"/>
    </location>
</feature>
<comment type="caution">
    <text evidence="11">The sequence shown here is derived from an EMBL/GenBank/DDBJ whole genome shotgun (WGS) entry which is preliminary data.</text>
</comment>
<dbReference type="AlphaFoldDB" id="A0A2R6A6V4"/>
<feature type="site" description="Cleavage; by autolysis" evidence="10">
    <location>
        <begin position="171"/>
        <end position="172"/>
    </location>
</feature>
<dbReference type="Proteomes" id="UP000240880">
    <property type="component" value="Unassembled WGS sequence"/>
</dbReference>
<gene>
    <name evidence="11" type="ORF">B9Q01_09065</name>
</gene>
<evidence type="ECO:0000256" key="7">
    <source>
        <dbReference type="ARBA" id="ARBA00049366"/>
    </source>
</evidence>
<dbReference type="Gene3D" id="3.60.20.30">
    <property type="entry name" value="(Glycosyl)asparaginase"/>
    <property type="match status" value="1"/>
</dbReference>
<evidence type="ECO:0000256" key="4">
    <source>
        <dbReference type="ARBA" id="ARBA00022813"/>
    </source>
</evidence>
<accession>A0A2R6A6V4</accession>
<dbReference type="FunFam" id="3.60.20.30:FF:000001">
    <property type="entry name" value="Isoaspartyl peptidase/L-asparaginase"/>
    <property type="match status" value="1"/>
</dbReference>
<evidence type="ECO:0000313" key="12">
    <source>
        <dbReference type="Proteomes" id="UP000240880"/>
    </source>
</evidence>
<reference evidence="11 12" key="1">
    <citation type="submission" date="2017-04" db="EMBL/GenBank/DDBJ databases">
        <title>Novel microbial lineages endemic to geothermal iron-oxide mats fill important gaps in the evolutionary history of Archaea.</title>
        <authorList>
            <person name="Jay Z.J."/>
            <person name="Beam J.P."/>
            <person name="Dlakic M."/>
            <person name="Rusch D.B."/>
            <person name="Kozubal M.A."/>
            <person name="Inskeep W.P."/>
        </authorList>
    </citation>
    <scope>NUCLEOTIDE SEQUENCE [LARGE SCALE GENOMIC DNA]</scope>
    <source>
        <strain evidence="11">OSP_D</strain>
    </source>
</reference>
<sequence length="310" mass="32980">MTFGIIIHGGAGVLRTHERLDDYRKFLGVALKEGYKVLEEGGDSLQAVIKAIYVMEECGAFNAGVGCSLTVDGYAELDAGLMDGSELSVGAVASLRNVRHPIVAAHLVMTKTDHVLLVGDGALRILEALGVKQDTSLVTQEKLQRLNELKKEWLESSNKFPKNKALFSKLGTVGAVALDKNGKISAGVSTGGYWLKLSGRVGDSPITGAGFYADSSIGGAVATGIGEYAIRTSLCKSVVEFMAHGETPMDAVKQGVEMITKRFGSGTIGLIALNKKGEYGYHYNTEGMGRGVLTSEMKQPILGVFREDDT</sequence>
<evidence type="ECO:0000256" key="3">
    <source>
        <dbReference type="ARBA" id="ARBA00022801"/>
    </source>
</evidence>
<comment type="catalytic activity">
    <reaction evidence="7">
        <text>L-asparagine + H2O = L-aspartate + NH4(+)</text>
        <dbReference type="Rhea" id="RHEA:21016"/>
        <dbReference type="ChEBI" id="CHEBI:15377"/>
        <dbReference type="ChEBI" id="CHEBI:28938"/>
        <dbReference type="ChEBI" id="CHEBI:29991"/>
        <dbReference type="ChEBI" id="CHEBI:58048"/>
        <dbReference type="EC" id="3.5.1.1"/>
    </reaction>
</comment>
<dbReference type="PANTHER" id="PTHR10188:SF6">
    <property type="entry name" value="N(4)-(BETA-N-ACETYLGLUCOSAMINYL)-L-ASPARAGINASE"/>
    <property type="match status" value="1"/>
</dbReference>
<dbReference type="GO" id="GO:0006508">
    <property type="term" value="P:proteolysis"/>
    <property type="evidence" value="ECO:0007669"/>
    <property type="project" value="UniProtKB-KW"/>
</dbReference>
<keyword evidence="3" id="KW-0378">Hydrolase</keyword>
<evidence type="ECO:0000256" key="9">
    <source>
        <dbReference type="PIRSR" id="PIRSR600246-2"/>
    </source>
</evidence>
<dbReference type="EC" id="3.5.1.1" evidence="1"/>
<organism evidence="11 12">
    <name type="scientific">Candidatus Marsarchaeota G1 archaeon OSP_D</name>
    <dbReference type="NCBI Taxonomy" id="1978155"/>
    <lineage>
        <taxon>Archaea</taxon>
        <taxon>Candidatus Marsarchaeota</taxon>
        <taxon>Candidatus Marsarchaeota group 1</taxon>
    </lineage>
</organism>
<evidence type="ECO:0000256" key="5">
    <source>
        <dbReference type="ARBA" id="ARBA00030414"/>
    </source>
</evidence>
<keyword evidence="2" id="KW-0645">Protease</keyword>
<dbReference type="Pfam" id="PF01112">
    <property type="entry name" value="Asparaginase_2"/>
    <property type="match status" value="1"/>
</dbReference>
<keyword evidence="4" id="KW-0068">Autocatalytic cleavage</keyword>
<evidence type="ECO:0000313" key="11">
    <source>
        <dbReference type="EMBL" id="PSN82067.1"/>
    </source>
</evidence>
<proteinExistence type="predicted"/>
<dbReference type="InterPro" id="IPR029055">
    <property type="entry name" value="Ntn_hydrolases_N"/>
</dbReference>
<dbReference type="InterPro" id="IPR000246">
    <property type="entry name" value="Peptidase_T2"/>
</dbReference>
<evidence type="ECO:0000256" key="6">
    <source>
        <dbReference type="ARBA" id="ARBA00044776"/>
    </source>
</evidence>
<evidence type="ECO:0000256" key="10">
    <source>
        <dbReference type="PIRSR" id="PIRSR600246-3"/>
    </source>
</evidence>
<dbReference type="GO" id="GO:0005737">
    <property type="term" value="C:cytoplasm"/>
    <property type="evidence" value="ECO:0007669"/>
    <property type="project" value="TreeGrafter"/>
</dbReference>